<dbReference type="GO" id="GO:0006508">
    <property type="term" value="P:proteolysis"/>
    <property type="evidence" value="ECO:0007669"/>
    <property type="project" value="UniProtKB-KW"/>
</dbReference>
<dbReference type="InterPro" id="IPR023828">
    <property type="entry name" value="Peptidase_S8_Ser-AS"/>
</dbReference>
<keyword evidence="3 5" id="KW-0378">Hydrolase</keyword>
<accession>A7NM63</accession>
<dbReference type="AlphaFoldDB" id="A7NM63"/>
<dbReference type="PROSITE" id="PS00138">
    <property type="entry name" value="SUBTILASE_SER"/>
    <property type="match status" value="1"/>
</dbReference>
<comment type="similarity">
    <text evidence="1 5 6">Belongs to the peptidase S8 family.</text>
</comment>
<gene>
    <name evidence="8" type="ordered locus">Rcas_2539</name>
</gene>
<dbReference type="PROSITE" id="PS51892">
    <property type="entry name" value="SUBTILASE"/>
    <property type="match status" value="1"/>
</dbReference>
<dbReference type="Gene3D" id="3.40.50.200">
    <property type="entry name" value="Peptidase S8/S53 domain"/>
    <property type="match status" value="1"/>
</dbReference>
<organism evidence="8 9">
    <name type="scientific">Roseiflexus castenholzii (strain DSM 13941 / HLO8)</name>
    <dbReference type="NCBI Taxonomy" id="383372"/>
    <lineage>
        <taxon>Bacteria</taxon>
        <taxon>Bacillati</taxon>
        <taxon>Chloroflexota</taxon>
        <taxon>Chloroflexia</taxon>
        <taxon>Chloroflexales</taxon>
        <taxon>Roseiflexineae</taxon>
        <taxon>Roseiflexaceae</taxon>
        <taxon>Roseiflexus</taxon>
    </lineage>
</organism>
<dbReference type="PANTHER" id="PTHR43806:SF11">
    <property type="entry name" value="CEREVISIN-RELATED"/>
    <property type="match status" value="1"/>
</dbReference>
<reference evidence="8 9" key="1">
    <citation type="submission" date="2007-08" db="EMBL/GenBank/DDBJ databases">
        <title>Complete sequence of Roseiflexus castenholzii DSM 13941.</title>
        <authorList>
            <consortium name="US DOE Joint Genome Institute"/>
            <person name="Copeland A."/>
            <person name="Lucas S."/>
            <person name="Lapidus A."/>
            <person name="Barry K."/>
            <person name="Glavina del Rio T."/>
            <person name="Dalin E."/>
            <person name="Tice H."/>
            <person name="Pitluck S."/>
            <person name="Thompson L.S."/>
            <person name="Brettin T."/>
            <person name="Bruce D."/>
            <person name="Detter J.C."/>
            <person name="Han C."/>
            <person name="Tapia R."/>
            <person name="Schmutz J."/>
            <person name="Larimer F."/>
            <person name="Land M."/>
            <person name="Hauser L."/>
            <person name="Kyrpides N."/>
            <person name="Mikhailova N."/>
            <person name="Bryant D.A."/>
            <person name="Hanada S."/>
            <person name="Tsukatani Y."/>
            <person name="Richardson P."/>
        </authorList>
    </citation>
    <scope>NUCLEOTIDE SEQUENCE [LARGE SCALE GENOMIC DNA]</scope>
    <source>
        <strain evidence="9">DSM 13941 / HLO8</strain>
    </source>
</reference>
<keyword evidence="9" id="KW-1185">Reference proteome</keyword>
<feature type="active site" description="Charge relay system" evidence="5">
    <location>
        <position position="204"/>
    </location>
</feature>
<dbReference type="PROSITE" id="PS00136">
    <property type="entry name" value="SUBTILASE_ASP"/>
    <property type="match status" value="1"/>
</dbReference>
<dbReference type="InterPro" id="IPR023827">
    <property type="entry name" value="Peptidase_S8_Asp-AS"/>
</dbReference>
<protein>
    <submittedName>
        <fullName evidence="8">Peptidase S8 and S53 subtilisin kexin sedolisin</fullName>
    </submittedName>
</protein>
<evidence type="ECO:0000256" key="4">
    <source>
        <dbReference type="ARBA" id="ARBA00022825"/>
    </source>
</evidence>
<evidence type="ECO:0000256" key="2">
    <source>
        <dbReference type="ARBA" id="ARBA00022670"/>
    </source>
</evidence>
<feature type="active site" description="Charge relay system" evidence="5">
    <location>
        <position position="148"/>
    </location>
</feature>
<dbReference type="SUPFAM" id="SSF52743">
    <property type="entry name" value="Subtilisin-like"/>
    <property type="match status" value="1"/>
</dbReference>
<name>A7NM63_ROSCS</name>
<evidence type="ECO:0000256" key="1">
    <source>
        <dbReference type="ARBA" id="ARBA00011073"/>
    </source>
</evidence>
<dbReference type="PROSITE" id="PS00137">
    <property type="entry name" value="SUBTILASE_HIS"/>
    <property type="match status" value="1"/>
</dbReference>
<dbReference type="InterPro" id="IPR000209">
    <property type="entry name" value="Peptidase_S8/S53_dom"/>
</dbReference>
<feature type="active site" description="Charge relay system" evidence="5">
    <location>
        <position position="381"/>
    </location>
</feature>
<keyword evidence="2 5" id="KW-0645">Protease</keyword>
<dbReference type="InterPro" id="IPR015500">
    <property type="entry name" value="Peptidase_S8_subtilisin-rel"/>
</dbReference>
<sequence>MLMSSYRGSSRSTLLLILLLIGALTLPNVSGQAESAGSARVIVVLRAPAAAEGDTSAAHFGITQAQDHVAAAATAAGAREVARLRTLPVLVLEAPHTAIERLEQHPQVVAVAEDMLAAPHLTGSVALIHADLVHPESTGAGAAIAILDTGIDATHPFLGGRVVAEACFSTNNSGDGAVSLCPGGATEVIGPGAAAPCTVTGCDHGTHVAGIAAGNGGVAPGASIIAVQVFSKINNCSAFSLPSPCALSYVSDQLRALDWLASTSFTPPLAVVNLSVGAGTFSSVAACEGSAVGAALKPAITALRAGGVLTVASSGNGGAANALSLPACLSNVVSVGATTKTTPEQVAWFSNSALFLTLLAPGVAITSSVPGGGSASKSGTSMAAPHVAGAIALLRSARPGHTPDSYVAALITTGVPITDTRNGLTKPRIDVFAAVESLAPLEPKAFLPLVAR</sequence>
<evidence type="ECO:0000313" key="8">
    <source>
        <dbReference type="EMBL" id="ABU58618.1"/>
    </source>
</evidence>
<proteinExistence type="inferred from homology"/>
<dbReference type="GO" id="GO:0004252">
    <property type="term" value="F:serine-type endopeptidase activity"/>
    <property type="evidence" value="ECO:0007669"/>
    <property type="project" value="UniProtKB-UniRule"/>
</dbReference>
<dbReference type="EMBL" id="CP000804">
    <property type="protein sequence ID" value="ABU58618.1"/>
    <property type="molecule type" value="Genomic_DNA"/>
</dbReference>
<dbReference type="Proteomes" id="UP000000263">
    <property type="component" value="Chromosome"/>
</dbReference>
<dbReference type="InterPro" id="IPR036852">
    <property type="entry name" value="Peptidase_S8/S53_dom_sf"/>
</dbReference>
<dbReference type="eggNOG" id="COG1404">
    <property type="taxonomic scope" value="Bacteria"/>
</dbReference>
<feature type="domain" description="Peptidase S8/S53" evidence="7">
    <location>
        <begin position="139"/>
        <end position="414"/>
    </location>
</feature>
<dbReference type="InterPro" id="IPR022398">
    <property type="entry name" value="Peptidase_S8_His-AS"/>
</dbReference>
<evidence type="ECO:0000256" key="5">
    <source>
        <dbReference type="PROSITE-ProRule" id="PRU01240"/>
    </source>
</evidence>
<dbReference type="InterPro" id="IPR050131">
    <property type="entry name" value="Peptidase_S8_subtilisin-like"/>
</dbReference>
<dbReference type="STRING" id="383372.Rcas_2539"/>
<dbReference type="PANTHER" id="PTHR43806">
    <property type="entry name" value="PEPTIDASE S8"/>
    <property type="match status" value="1"/>
</dbReference>
<dbReference type="HOGENOM" id="CLU_011263_16_1_0"/>
<evidence type="ECO:0000313" key="9">
    <source>
        <dbReference type="Proteomes" id="UP000000263"/>
    </source>
</evidence>
<dbReference type="OrthoDB" id="9798386at2"/>
<evidence type="ECO:0000256" key="3">
    <source>
        <dbReference type="ARBA" id="ARBA00022801"/>
    </source>
</evidence>
<dbReference type="KEGG" id="rca:Rcas_2539"/>
<dbReference type="PRINTS" id="PR00723">
    <property type="entry name" value="SUBTILISIN"/>
</dbReference>
<dbReference type="Pfam" id="PF00082">
    <property type="entry name" value="Peptidase_S8"/>
    <property type="match status" value="1"/>
</dbReference>
<evidence type="ECO:0000256" key="6">
    <source>
        <dbReference type="RuleBase" id="RU003355"/>
    </source>
</evidence>
<evidence type="ECO:0000259" key="7">
    <source>
        <dbReference type="Pfam" id="PF00082"/>
    </source>
</evidence>
<keyword evidence="4 5" id="KW-0720">Serine protease</keyword>